<dbReference type="InterPro" id="IPR014710">
    <property type="entry name" value="RmlC-like_jellyroll"/>
</dbReference>
<dbReference type="CDD" id="cd02233">
    <property type="entry name" value="cupin_HNL-like"/>
    <property type="match status" value="1"/>
</dbReference>
<gene>
    <name evidence="2" type="ORF">Pth03_79910</name>
</gene>
<dbReference type="Gene3D" id="2.60.120.10">
    <property type="entry name" value="Jelly Rolls"/>
    <property type="match status" value="1"/>
</dbReference>
<dbReference type="InterPro" id="IPR047263">
    <property type="entry name" value="HNL-like_cupin"/>
</dbReference>
<organism evidence="2 3">
    <name type="scientific">Planotetraspora thailandica</name>
    <dbReference type="NCBI Taxonomy" id="487172"/>
    <lineage>
        <taxon>Bacteria</taxon>
        <taxon>Bacillati</taxon>
        <taxon>Actinomycetota</taxon>
        <taxon>Actinomycetes</taxon>
        <taxon>Streptosporangiales</taxon>
        <taxon>Streptosporangiaceae</taxon>
        <taxon>Planotetraspora</taxon>
    </lineage>
</organism>
<evidence type="ECO:0000313" key="3">
    <source>
        <dbReference type="Proteomes" id="UP000605992"/>
    </source>
</evidence>
<dbReference type="PANTHER" id="PTHR43698:SF1">
    <property type="entry name" value="BLL4564 PROTEIN"/>
    <property type="match status" value="1"/>
</dbReference>
<dbReference type="EMBL" id="BOOR01000090">
    <property type="protein sequence ID" value="GII59602.1"/>
    <property type="molecule type" value="Genomic_DNA"/>
</dbReference>
<accession>A0A8J3Y2D4</accession>
<evidence type="ECO:0000259" key="1">
    <source>
        <dbReference type="Pfam" id="PF07883"/>
    </source>
</evidence>
<comment type="caution">
    <text evidence="2">The sequence shown here is derived from an EMBL/GenBank/DDBJ whole genome shotgun (WGS) entry which is preliminary data.</text>
</comment>
<dbReference type="PANTHER" id="PTHR43698">
    <property type="entry name" value="RIBD C-TERMINAL DOMAIN CONTAINING PROTEIN"/>
    <property type="match status" value="1"/>
</dbReference>
<name>A0A8J3Y2D4_9ACTN</name>
<dbReference type="Proteomes" id="UP000605992">
    <property type="component" value="Unassembled WGS sequence"/>
</dbReference>
<keyword evidence="3" id="KW-1185">Reference proteome</keyword>
<dbReference type="RefSeq" id="WP_203949648.1">
    <property type="nucleotide sequence ID" value="NZ_BOOR01000090.1"/>
</dbReference>
<dbReference type="InterPro" id="IPR013096">
    <property type="entry name" value="Cupin_2"/>
</dbReference>
<dbReference type="SUPFAM" id="SSF51182">
    <property type="entry name" value="RmlC-like cupins"/>
    <property type="match status" value="1"/>
</dbReference>
<evidence type="ECO:0000313" key="2">
    <source>
        <dbReference type="EMBL" id="GII59602.1"/>
    </source>
</evidence>
<dbReference type="Pfam" id="PF07883">
    <property type="entry name" value="Cupin_2"/>
    <property type="match status" value="1"/>
</dbReference>
<feature type="domain" description="Cupin type-2" evidence="1">
    <location>
        <begin position="41"/>
        <end position="104"/>
    </location>
</feature>
<sequence>MRFVREDEIRVARPVAGRFTAEVWEATILEPIEKDGMRAYRFTYDPGARSLWHVHEGEQAIFVLSGRGVMGLWGQTRGVEIGPGDWVHIEPGEKHWHGAVPDDTFVHIAVTASGKTEWFEAVSDEEYRAAFPEESYWPDG</sequence>
<reference evidence="2" key="1">
    <citation type="submission" date="2021-01" db="EMBL/GenBank/DDBJ databases">
        <title>Whole genome shotgun sequence of Planotetraspora thailandica NBRC 104271.</title>
        <authorList>
            <person name="Komaki H."/>
            <person name="Tamura T."/>
        </authorList>
    </citation>
    <scope>NUCLEOTIDE SEQUENCE</scope>
    <source>
        <strain evidence="2">NBRC 104271</strain>
    </source>
</reference>
<protein>
    <recommendedName>
        <fullName evidence="1">Cupin type-2 domain-containing protein</fullName>
    </recommendedName>
</protein>
<dbReference type="AlphaFoldDB" id="A0A8J3Y2D4"/>
<proteinExistence type="predicted"/>
<dbReference type="InterPro" id="IPR011051">
    <property type="entry name" value="RmlC_Cupin_sf"/>
</dbReference>